<proteinExistence type="predicted"/>
<dbReference type="PANTHER" id="PTHR45586">
    <property type="entry name" value="TPR REPEAT-CONTAINING PROTEIN PA4667"/>
    <property type="match status" value="1"/>
</dbReference>
<evidence type="ECO:0000313" key="7">
    <source>
        <dbReference type="Proteomes" id="UP000068447"/>
    </source>
</evidence>
<dbReference type="SMART" id="SM00028">
    <property type="entry name" value="TPR"/>
    <property type="match status" value="15"/>
</dbReference>
<organism evidence="6 7">
    <name type="scientific">Lacimicrobium alkaliphilum</name>
    <dbReference type="NCBI Taxonomy" id="1526571"/>
    <lineage>
        <taxon>Bacteria</taxon>
        <taxon>Pseudomonadati</taxon>
        <taxon>Pseudomonadota</taxon>
        <taxon>Gammaproteobacteria</taxon>
        <taxon>Alteromonadales</taxon>
        <taxon>Alteromonadaceae</taxon>
        <taxon>Lacimicrobium</taxon>
    </lineage>
</organism>
<dbReference type="InterPro" id="IPR014266">
    <property type="entry name" value="PEP-CTERM_TPR_PrsT"/>
</dbReference>
<feature type="signal peptide" evidence="5">
    <location>
        <begin position="1"/>
        <end position="22"/>
    </location>
</feature>
<dbReference type="Gene3D" id="1.25.40.10">
    <property type="entry name" value="Tetratricopeptide repeat domain"/>
    <property type="match status" value="4"/>
</dbReference>
<feature type="chain" id="PRO_5006836334" evidence="5">
    <location>
        <begin position="23"/>
        <end position="932"/>
    </location>
</feature>
<accession>A0A0U3B213</accession>
<dbReference type="STRING" id="1526571.AT746_04540"/>
<dbReference type="KEGG" id="lal:AT746_04540"/>
<dbReference type="PROSITE" id="PS50005">
    <property type="entry name" value="TPR"/>
    <property type="match status" value="3"/>
</dbReference>
<dbReference type="NCBIfam" id="TIGR02917">
    <property type="entry name" value="PEP_TPR_lipo"/>
    <property type="match status" value="1"/>
</dbReference>
<keyword evidence="7" id="KW-1185">Reference proteome</keyword>
<dbReference type="EMBL" id="CP013650">
    <property type="protein sequence ID" value="ALS97609.1"/>
    <property type="molecule type" value="Genomic_DNA"/>
</dbReference>
<reference evidence="6 7" key="1">
    <citation type="submission" date="2015-12" db="EMBL/GenBank/DDBJ databases">
        <title>Complete genome of Lacimicrobium alkaliphilum KCTC 32984.</title>
        <authorList>
            <person name="Kim S.-G."/>
            <person name="Lee Y.-J."/>
        </authorList>
    </citation>
    <scope>NUCLEOTIDE SEQUENCE [LARGE SCALE GENOMIC DNA]</scope>
    <source>
        <strain evidence="6 7">YelD216</strain>
    </source>
</reference>
<dbReference type="InterPro" id="IPR019734">
    <property type="entry name" value="TPR_rpt"/>
</dbReference>
<feature type="repeat" description="TPR" evidence="3">
    <location>
        <begin position="59"/>
        <end position="92"/>
    </location>
</feature>
<dbReference type="InterPro" id="IPR051012">
    <property type="entry name" value="CellSynth/LPSAsmb/PSIAsmb"/>
</dbReference>
<keyword evidence="5" id="KW-0732">Signal</keyword>
<dbReference type="SUPFAM" id="SSF48452">
    <property type="entry name" value="TPR-like"/>
    <property type="match status" value="6"/>
</dbReference>
<evidence type="ECO:0000256" key="5">
    <source>
        <dbReference type="SAM" id="SignalP"/>
    </source>
</evidence>
<dbReference type="Proteomes" id="UP000068447">
    <property type="component" value="Chromosome"/>
</dbReference>
<evidence type="ECO:0000256" key="2">
    <source>
        <dbReference type="ARBA" id="ARBA00022803"/>
    </source>
</evidence>
<evidence type="ECO:0000313" key="6">
    <source>
        <dbReference type="EMBL" id="ALS97609.1"/>
    </source>
</evidence>
<evidence type="ECO:0000256" key="1">
    <source>
        <dbReference type="ARBA" id="ARBA00022737"/>
    </source>
</evidence>
<evidence type="ECO:0000256" key="3">
    <source>
        <dbReference type="PROSITE-ProRule" id="PRU00339"/>
    </source>
</evidence>
<dbReference type="Pfam" id="PF14559">
    <property type="entry name" value="TPR_19"/>
    <property type="match status" value="5"/>
</dbReference>
<feature type="repeat" description="TPR" evidence="3">
    <location>
        <begin position="851"/>
        <end position="884"/>
    </location>
</feature>
<dbReference type="AlphaFoldDB" id="A0A0U3B213"/>
<keyword evidence="4" id="KW-0175">Coiled coil</keyword>
<dbReference type="Pfam" id="PF13432">
    <property type="entry name" value="TPR_16"/>
    <property type="match status" value="3"/>
</dbReference>
<feature type="coiled-coil region" evidence="4">
    <location>
        <begin position="424"/>
        <end position="451"/>
    </location>
</feature>
<gene>
    <name evidence="6" type="ORF">AT746_04540</name>
</gene>
<name>A0A0U3B213_9ALTE</name>
<dbReference type="InterPro" id="IPR011990">
    <property type="entry name" value="TPR-like_helical_dom_sf"/>
</dbReference>
<dbReference type="PANTHER" id="PTHR45586:SF1">
    <property type="entry name" value="LIPOPOLYSACCHARIDE ASSEMBLY PROTEIN B"/>
    <property type="match status" value="1"/>
</dbReference>
<keyword evidence="2 3" id="KW-0802">TPR repeat</keyword>
<keyword evidence="1" id="KW-0677">Repeat</keyword>
<evidence type="ECO:0000256" key="4">
    <source>
        <dbReference type="SAM" id="Coils"/>
    </source>
</evidence>
<protein>
    <submittedName>
        <fullName evidence="6">Uncharacterized protein</fullName>
    </submittedName>
</protein>
<sequence>MLFMKSILIALTLLLWVGASLAQDFAEHYEAAIASYDKGKHEDAFIHLKNALQDNPDHLPSTLLMGNVYFDTGNMQAAEQLFMEALELGADLNLVLPLLGSSLILQNKVDALIAFEDRYDTLSRRGKFEWHLLRGQAYLLRQRPEQADAQFSQAKALFPDEVRAINTMATFYMQQRRHGEAEALINQSIEKAPDNEKSWQLKGDIALRQGQFDQALSAFNKAYAIDTDDLLILRGLTHSHFSLANYEQARKYNELLLELNPLEPTANILKSWMLSYQGNPEAAKEQLMTLSQNLAELDPDGLLYKGSNSYVHGLSEYMQGNMESAQRILLKHTERQPADTKALRLLAETYISKDNADRAIILLEKHQSRVINDLDLGLLLINLYFTQDNLFRAEKTLEALQSRFDSAPSLKYTQADLLARQGKYAKALENIEQLETTAQQLRFQLLKAKLLLRMGDEEQADSIITKLVAQHPEHHQTLNLYSTLLIARKQFEQAEITIRKVLAKDNDNDTANFNLALLYEAREDYSEAGNVLREFLKDRPAHIPALLKLADLEIQSGNQEAAAAQLQKVLNYAPQNKEAQEKILNIMLQRRMWKEALSIVDGLRKTDRFNPQYIGLQARLYLETNDPEAATSNLNVLFSLWSDDAGKLLELATLQQQAGDATGARKSLQKAEQLQPGNSAILLALTRMELSNGNLSAAQTLLDRLADTDIKPSQLWLIKGEYARAGNNWNVASQAFSQSIAEDNGNLGAIVSFYQMTLDGHHAGQFHTVMEPIIEQAATPAWIRKLLADSYLVTNNNDKAQHHYEALLDTTEFKDHPAVLNNLANLYAASDLDKALRTAEKALTAAGNSNHALLDTLGWIHARKGNYEKALSRLREAYVLNSSDPEVRYHLGYVLARLNRNEEARSELRIATKDSSHPIYEEASLLLESLDK</sequence>
<feature type="repeat" description="TPR" evidence="3">
    <location>
        <begin position="196"/>
        <end position="229"/>
    </location>
</feature>